<feature type="region of interest" description="Disordered" evidence="1">
    <location>
        <begin position="84"/>
        <end position="103"/>
    </location>
</feature>
<dbReference type="EMBL" id="AXCM01004447">
    <property type="status" value="NOT_ANNOTATED_CDS"/>
    <property type="molecule type" value="Genomic_DNA"/>
</dbReference>
<name>A0A182MF82_9DIPT</name>
<proteinExistence type="predicted"/>
<evidence type="ECO:0000256" key="1">
    <source>
        <dbReference type="SAM" id="MobiDB-lite"/>
    </source>
</evidence>
<keyword evidence="3" id="KW-1185">Reference proteome</keyword>
<dbReference type="VEuPathDB" id="VectorBase:ACUA016849"/>
<sequence>MGGKKSSSKGKHKKSRKGKKPLAAQPLPPPSITAASPASSPPSPSASSFIAVSTQLLRASAPSSSAAAGTESITSLQQTMSTVAVAAQQHSTESRTHSLSLAEQQSAGSVGTLSVESGHSSVVVVAVVTPWQIAKQTQVHHRLEVMDSSNNSSSLSTPLNNNSRINLLLQAAVRHPVADSKGLKIDCNFAAAKNLPNDLETSGIGFGL</sequence>
<organism evidence="2 3">
    <name type="scientific">Anopheles culicifacies</name>
    <dbReference type="NCBI Taxonomy" id="139723"/>
    <lineage>
        <taxon>Eukaryota</taxon>
        <taxon>Metazoa</taxon>
        <taxon>Ecdysozoa</taxon>
        <taxon>Arthropoda</taxon>
        <taxon>Hexapoda</taxon>
        <taxon>Insecta</taxon>
        <taxon>Pterygota</taxon>
        <taxon>Neoptera</taxon>
        <taxon>Endopterygota</taxon>
        <taxon>Diptera</taxon>
        <taxon>Nematocera</taxon>
        <taxon>Culicoidea</taxon>
        <taxon>Culicidae</taxon>
        <taxon>Anophelinae</taxon>
        <taxon>Anopheles</taxon>
        <taxon>culicifacies species complex</taxon>
    </lineage>
</organism>
<evidence type="ECO:0000313" key="2">
    <source>
        <dbReference type="EnsemblMetazoa" id="ACUA016849-PA"/>
    </source>
</evidence>
<feature type="compositionally biased region" description="Basic residues" evidence="1">
    <location>
        <begin position="1"/>
        <end position="20"/>
    </location>
</feature>
<protein>
    <submittedName>
        <fullName evidence="2">Uncharacterized protein</fullName>
    </submittedName>
</protein>
<evidence type="ECO:0000313" key="3">
    <source>
        <dbReference type="Proteomes" id="UP000075883"/>
    </source>
</evidence>
<accession>A0A182MF82</accession>
<feature type="region of interest" description="Disordered" evidence="1">
    <location>
        <begin position="1"/>
        <end position="47"/>
    </location>
</feature>
<dbReference type="EnsemblMetazoa" id="ACUA016849-RA">
    <property type="protein sequence ID" value="ACUA016849-PA"/>
    <property type="gene ID" value="ACUA016849"/>
</dbReference>
<dbReference type="EMBL" id="AXCM01004446">
    <property type="status" value="NOT_ANNOTATED_CDS"/>
    <property type="molecule type" value="Genomic_DNA"/>
</dbReference>
<reference evidence="2" key="2">
    <citation type="submission" date="2020-05" db="UniProtKB">
        <authorList>
            <consortium name="EnsemblMetazoa"/>
        </authorList>
    </citation>
    <scope>IDENTIFICATION</scope>
    <source>
        <strain evidence="2">A-37</strain>
    </source>
</reference>
<reference evidence="3" key="1">
    <citation type="submission" date="2013-09" db="EMBL/GenBank/DDBJ databases">
        <title>The Genome Sequence of Anopheles culicifacies species A.</title>
        <authorList>
            <consortium name="The Broad Institute Genomics Platform"/>
            <person name="Neafsey D.E."/>
            <person name="Besansky N."/>
            <person name="Howell P."/>
            <person name="Walton C."/>
            <person name="Young S.K."/>
            <person name="Zeng Q."/>
            <person name="Gargeya S."/>
            <person name="Fitzgerald M."/>
            <person name="Haas B."/>
            <person name="Abouelleil A."/>
            <person name="Allen A.W."/>
            <person name="Alvarado L."/>
            <person name="Arachchi H.M."/>
            <person name="Berlin A.M."/>
            <person name="Chapman S.B."/>
            <person name="Gainer-Dewar J."/>
            <person name="Goldberg J."/>
            <person name="Griggs A."/>
            <person name="Gujja S."/>
            <person name="Hansen M."/>
            <person name="Howarth C."/>
            <person name="Imamovic A."/>
            <person name="Ireland A."/>
            <person name="Larimer J."/>
            <person name="McCowan C."/>
            <person name="Murphy C."/>
            <person name="Pearson M."/>
            <person name="Poon T.W."/>
            <person name="Priest M."/>
            <person name="Roberts A."/>
            <person name="Saif S."/>
            <person name="Shea T."/>
            <person name="Sisk P."/>
            <person name="Sykes S."/>
            <person name="Wortman J."/>
            <person name="Nusbaum C."/>
            <person name="Birren B."/>
        </authorList>
    </citation>
    <scope>NUCLEOTIDE SEQUENCE [LARGE SCALE GENOMIC DNA]</scope>
    <source>
        <strain evidence="3">A-37</strain>
    </source>
</reference>
<dbReference type="AlphaFoldDB" id="A0A182MF82"/>
<dbReference type="Proteomes" id="UP000075883">
    <property type="component" value="Unassembled WGS sequence"/>
</dbReference>